<dbReference type="PANTHER" id="PTHR43420:SF12">
    <property type="entry name" value="N-ACETYLTRANSFERASE DOMAIN-CONTAINING PROTEIN"/>
    <property type="match status" value="1"/>
</dbReference>
<feature type="domain" description="N-acetyltransferase" evidence="3">
    <location>
        <begin position="111"/>
        <end position="259"/>
    </location>
</feature>
<reference evidence="4 5" key="1">
    <citation type="journal article" date="2017" name="Genome Announc.">
        <title>Draft Genome Sequence of Romboutsia weinsteinii sp. nov. Strain CCRI-19649(T) Isolated from Surface Water.</title>
        <authorList>
            <person name="Maheux A.F."/>
            <person name="Boudreau D.K."/>
            <person name="Berube E."/>
            <person name="Boissinot M."/>
            <person name="Cantin P."/>
            <person name="Raymond F."/>
            <person name="Corbeil J."/>
            <person name="Omar R.F."/>
            <person name="Bergeron M.G."/>
        </authorList>
    </citation>
    <scope>NUCLEOTIDE SEQUENCE [LARGE SCALE GENOMIC DNA]</scope>
    <source>
        <strain evidence="4 5">CCRI-19649</strain>
    </source>
</reference>
<comment type="caution">
    <text evidence="4">The sequence shown here is derived from an EMBL/GenBank/DDBJ whole genome shotgun (WGS) entry which is preliminary data.</text>
</comment>
<dbReference type="InterPro" id="IPR050680">
    <property type="entry name" value="YpeA/RimI_acetyltransf"/>
</dbReference>
<protein>
    <submittedName>
        <fullName evidence="4">GNAT family N-acetyltransferase</fullName>
    </submittedName>
</protein>
<name>A0A371J2P2_9FIRM</name>
<sequence>MKELNQDIIKCELEYTKCFSESEDNKDIIRFRDNQLKDMYYHNFTFIGKEMAESKLISTIDNEISYSILEVRDYCNILLNSSIDPSILSKFDNKPDISINGFYSFDIENFSVLKSLSNCDIRKVVNQEMVDDILYSDLQHDEFTIGKDFCTRRAYRRGKVYTSNTGVNAYVCYEGPDVIGNCDLFIYDGVAKIEDFSVIPKYQRKGYGTSILKYLIDIALNENCHTVYLVTDEDDTPKEMYKKLGFNKVGERTDLMFRL</sequence>
<dbReference type="GO" id="GO:0016747">
    <property type="term" value="F:acyltransferase activity, transferring groups other than amino-acyl groups"/>
    <property type="evidence" value="ECO:0007669"/>
    <property type="project" value="InterPro"/>
</dbReference>
<keyword evidence="1 4" id="KW-0808">Transferase</keyword>
<dbReference type="OrthoDB" id="9813917at2"/>
<accession>A0A371J2P2</accession>
<evidence type="ECO:0000259" key="3">
    <source>
        <dbReference type="PROSITE" id="PS51186"/>
    </source>
</evidence>
<dbReference type="SUPFAM" id="SSF55729">
    <property type="entry name" value="Acyl-CoA N-acyltransferases (Nat)"/>
    <property type="match status" value="1"/>
</dbReference>
<dbReference type="PANTHER" id="PTHR43420">
    <property type="entry name" value="ACETYLTRANSFERASE"/>
    <property type="match status" value="1"/>
</dbReference>
<dbReference type="InterPro" id="IPR016181">
    <property type="entry name" value="Acyl_CoA_acyltransferase"/>
</dbReference>
<evidence type="ECO:0000313" key="4">
    <source>
        <dbReference type="EMBL" id="RDY27072.1"/>
    </source>
</evidence>
<dbReference type="PROSITE" id="PS51186">
    <property type="entry name" value="GNAT"/>
    <property type="match status" value="1"/>
</dbReference>
<dbReference type="RefSeq" id="WP_094367389.1">
    <property type="nucleotide sequence ID" value="NZ_NOJY02000016.1"/>
</dbReference>
<dbReference type="CDD" id="cd04301">
    <property type="entry name" value="NAT_SF"/>
    <property type="match status" value="1"/>
</dbReference>
<proteinExistence type="predicted"/>
<evidence type="ECO:0000313" key="5">
    <source>
        <dbReference type="Proteomes" id="UP000215694"/>
    </source>
</evidence>
<organism evidence="4 5">
    <name type="scientific">Romboutsia weinsteinii</name>
    <dbReference type="NCBI Taxonomy" id="2020949"/>
    <lineage>
        <taxon>Bacteria</taxon>
        <taxon>Bacillati</taxon>
        <taxon>Bacillota</taxon>
        <taxon>Clostridia</taxon>
        <taxon>Peptostreptococcales</taxon>
        <taxon>Peptostreptococcaceae</taxon>
        <taxon>Romboutsia</taxon>
    </lineage>
</organism>
<dbReference type="Pfam" id="PF00583">
    <property type="entry name" value="Acetyltransf_1"/>
    <property type="match status" value="1"/>
</dbReference>
<dbReference type="Gene3D" id="3.40.630.30">
    <property type="match status" value="1"/>
</dbReference>
<dbReference type="AlphaFoldDB" id="A0A371J2P2"/>
<keyword evidence="2" id="KW-0012">Acyltransferase</keyword>
<gene>
    <name evidence="4" type="ORF">CHL78_010645</name>
</gene>
<dbReference type="EMBL" id="NOJY02000016">
    <property type="protein sequence ID" value="RDY27072.1"/>
    <property type="molecule type" value="Genomic_DNA"/>
</dbReference>
<dbReference type="InterPro" id="IPR000182">
    <property type="entry name" value="GNAT_dom"/>
</dbReference>
<evidence type="ECO:0000256" key="1">
    <source>
        <dbReference type="ARBA" id="ARBA00022679"/>
    </source>
</evidence>
<keyword evidence="5" id="KW-1185">Reference proteome</keyword>
<dbReference type="Proteomes" id="UP000215694">
    <property type="component" value="Unassembled WGS sequence"/>
</dbReference>
<evidence type="ECO:0000256" key="2">
    <source>
        <dbReference type="ARBA" id="ARBA00023315"/>
    </source>
</evidence>